<reference evidence="17 18" key="1">
    <citation type="submission" date="2020-07" db="EMBL/GenBank/DDBJ databases">
        <title>Sequencing the genomes of 1000 actinobacteria strains.</title>
        <authorList>
            <person name="Klenk H.-P."/>
        </authorList>
    </citation>
    <scope>NUCLEOTIDE SEQUENCE [LARGE SCALE GENOMIC DNA]</scope>
    <source>
        <strain evidence="17 18">DSM 18965</strain>
    </source>
</reference>
<gene>
    <name evidence="16" type="primary">coaX</name>
    <name evidence="17" type="ORF">BKA08_001733</name>
</gene>
<dbReference type="CDD" id="cd24015">
    <property type="entry name" value="ASKHA_NBD_PanK-III"/>
    <property type="match status" value="1"/>
</dbReference>
<keyword evidence="7 16" id="KW-0963">Cytoplasm</keyword>
<keyword evidence="13 16" id="KW-0173">Coenzyme A biosynthesis</keyword>
<evidence type="ECO:0000256" key="16">
    <source>
        <dbReference type="HAMAP-Rule" id="MF_01274"/>
    </source>
</evidence>
<dbReference type="GO" id="GO:0004594">
    <property type="term" value="F:pantothenate kinase activity"/>
    <property type="evidence" value="ECO:0007669"/>
    <property type="project" value="UniProtKB-UniRule"/>
</dbReference>
<evidence type="ECO:0000256" key="3">
    <source>
        <dbReference type="ARBA" id="ARBA00004496"/>
    </source>
</evidence>
<comment type="cofactor">
    <cofactor evidence="16">
        <name>NH4(+)</name>
        <dbReference type="ChEBI" id="CHEBI:28938"/>
    </cofactor>
    <cofactor evidence="16">
        <name>K(+)</name>
        <dbReference type="ChEBI" id="CHEBI:29103"/>
    </cofactor>
    <text evidence="16">A monovalent cation. Ammonium or potassium.</text>
</comment>
<dbReference type="Proteomes" id="UP000516957">
    <property type="component" value="Unassembled WGS sequence"/>
</dbReference>
<evidence type="ECO:0000256" key="8">
    <source>
        <dbReference type="ARBA" id="ARBA00022679"/>
    </source>
</evidence>
<dbReference type="GO" id="GO:0005737">
    <property type="term" value="C:cytoplasm"/>
    <property type="evidence" value="ECO:0007669"/>
    <property type="project" value="UniProtKB-SubCell"/>
</dbReference>
<sequence length="263" mass="27941">MVLLAADIGNAHTVLGLLEPAVDGPGHDVLAHWRVGTDERRTADEWAVLLRGLLGRHTSEIEGLAVCSTVPSVLHEWRDMLASHFDDVPRVVVEPGVRTGIPVLMDNPREVGSDRIINALAVATLHSGPAVVVDFGGTATTFDVVSEKGQYVGGAIAPGIEISLEALGRRGAQLRKVELARPRSVIAKNTVEALQSGMVFGAAAQVEGLVRRMVGELGVDAADVTVVATGHLAPLVLEECSVFTVHDPWLTLRGLGLVFDRNR</sequence>
<keyword evidence="12 16" id="KW-0630">Potassium</keyword>
<evidence type="ECO:0000256" key="2">
    <source>
        <dbReference type="ARBA" id="ARBA00001958"/>
    </source>
</evidence>
<dbReference type="UniPathway" id="UPA00241">
    <property type="reaction ID" value="UER00352"/>
</dbReference>
<dbReference type="NCBIfam" id="NF009845">
    <property type="entry name" value="PRK13318.1-3"/>
    <property type="match status" value="1"/>
</dbReference>
<comment type="subcellular location">
    <subcellularLocation>
        <location evidence="3 16">Cytoplasm</location>
    </subcellularLocation>
</comment>
<evidence type="ECO:0000256" key="1">
    <source>
        <dbReference type="ARBA" id="ARBA00001206"/>
    </source>
</evidence>
<dbReference type="EC" id="2.7.1.33" evidence="6 16"/>
<dbReference type="Gene3D" id="3.30.420.40">
    <property type="match status" value="2"/>
</dbReference>
<organism evidence="17 18">
    <name type="scientific">Nocardioides marinisabuli</name>
    <dbReference type="NCBI Taxonomy" id="419476"/>
    <lineage>
        <taxon>Bacteria</taxon>
        <taxon>Bacillati</taxon>
        <taxon>Actinomycetota</taxon>
        <taxon>Actinomycetes</taxon>
        <taxon>Propionibacteriales</taxon>
        <taxon>Nocardioidaceae</taxon>
        <taxon>Nocardioides</taxon>
    </lineage>
</organism>
<dbReference type="InterPro" id="IPR004619">
    <property type="entry name" value="Type_III_PanK"/>
</dbReference>
<keyword evidence="10 16" id="KW-0418">Kinase</keyword>
<dbReference type="NCBIfam" id="NF009855">
    <property type="entry name" value="PRK13321.1"/>
    <property type="match status" value="1"/>
</dbReference>
<comment type="pathway">
    <text evidence="4 16">Cofactor biosynthesis; coenzyme A biosynthesis; CoA from (R)-pantothenate: step 1/5.</text>
</comment>
<comment type="subunit">
    <text evidence="5 16">Homodimer.</text>
</comment>
<comment type="catalytic activity">
    <reaction evidence="1 16">
        <text>(R)-pantothenate + ATP = (R)-4'-phosphopantothenate + ADP + H(+)</text>
        <dbReference type="Rhea" id="RHEA:16373"/>
        <dbReference type="ChEBI" id="CHEBI:10986"/>
        <dbReference type="ChEBI" id="CHEBI:15378"/>
        <dbReference type="ChEBI" id="CHEBI:29032"/>
        <dbReference type="ChEBI" id="CHEBI:30616"/>
        <dbReference type="ChEBI" id="CHEBI:456216"/>
        <dbReference type="EC" id="2.7.1.33"/>
    </reaction>
</comment>
<dbReference type="GO" id="GO:0005524">
    <property type="term" value="F:ATP binding"/>
    <property type="evidence" value="ECO:0007669"/>
    <property type="project" value="UniProtKB-UniRule"/>
</dbReference>
<comment type="function">
    <text evidence="16">Catalyzes the phosphorylation of pantothenate (Pan), the first step in CoA biosynthesis.</text>
</comment>
<evidence type="ECO:0000313" key="17">
    <source>
        <dbReference type="EMBL" id="NYD57495.1"/>
    </source>
</evidence>
<keyword evidence="18" id="KW-1185">Reference proteome</keyword>
<protein>
    <recommendedName>
        <fullName evidence="15 16">Type III pantothenate kinase</fullName>
        <ecNumber evidence="6 16">2.7.1.33</ecNumber>
    </recommendedName>
    <alternativeName>
        <fullName evidence="16">PanK-III</fullName>
    </alternativeName>
    <alternativeName>
        <fullName evidence="16">Pantothenic acid kinase</fullName>
    </alternativeName>
</protein>
<keyword evidence="8 16" id="KW-0808">Transferase</keyword>
<name>A0A7Y9F0R0_9ACTN</name>
<proteinExistence type="inferred from homology"/>
<dbReference type="InterPro" id="IPR043129">
    <property type="entry name" value="ATPase_NBD"/>
</dbReference>
<dbReference type="PANTHER" id="PTHR34265">
    <property type="entry name" value="TYPE III PANTOTHENATE KINASE"/>
    <property type="match status" value="1"/>
</dbReference>
<feature type="binding site" evidence="16">
    <location>
        <position position="138"/>
    </location>
    <ligand>
        <name>ATP</name>
        <dbReference type="ChEBI" id="CHEBI:30616"/>
    </ligand>
</feature>
<keyword evidence="9 16" id="KW-0547">Nucleotide-binding</keyword>
<dbReference type="EMBL" id="JACCBE010000001">
    <property type="protein sequence ID" value="NYD57495.1"/>
    <property type="molecule type" value="Genomic_DNA"/>
</dbReference>
<dbReference type="GO" id="GO:0015937">
    <property type="term" value="P:coenzyme A biosynthetic process"/>
    <property type="evidence" value="ECO:0007669"/>
    <property type="project" value="UniProtKB-UniRule"/>
</dbReference>
<evidence type="ECO:0000313" key="18">
    <source>
        <dbReference type="Proteomes" id="UP000516957"/>
    </source>
</evidence>
<keyword evidence="11 16" id="KW-0067">ATP-binding</keyword>
<feature type="binding site" evidence="16">
    <location>
        <position position="190"/>
    </location>
    <ligand>
        <name>substrate</name>
    </ligand>
</feature>
<evidence type="ECO:0000256" key="6">
    <source>
        <dbReference type="ARBA" id="ARBA00012102"/>
    </source>
</evidence>
<comment type="cofactor">
    <cofactor evidence="2">
        <name>K(+)</name>
        <dbReference type="ChEBI" id="CHEBI:29103"/>
    </cofactor>
</comment>
<comment type="similarity">
    <text evidence="14 16">Belongs to the type III pantothenate kinase family.</text>
</comment>
<evidence type="ECO:0000256" key="11">
    <source>
        <dbReference type="ARBA" id="ARBA00022840"/>
    </source>
</evidence>
<feature type="binding site" evidence="16">
    <location>
        <begin position="7"/>
        <end position="14"/>
    </location>
    <ligand>
        <name>ATP</name>
        <dbReference type="ChEBI" id="CHEBI:30616"/>
    </ligand>
</feature>
<evidence type="ECO:0000256" key="9">
    <source>
        <dbReference type="ARBA" id="ARBA00022741"/>
    </source>
</evidence>
<comment type="caution">
    <text evidence="17">The sequence shown here is derived from an EMBL/GenBank/DDBJ whole genome shotgun (WGS) entry which is preliminary data.</text>
</comment>
<comment type="caution">
    <text evidence="16">Lacks conserved residue(s) required for the propagation of feature annotation.</text>
</comment>
<evidence type="ECO:0000256" key="13">
    <source>
        <dbReference type="ARBA" id="ARBA00022993"/>
    </source>
</evidence>
<evidence type="ECO:0000256" key="10">
    <source>
        <dbReference type="ARBA" id="ARBA00022777"/>
    </source>
</evidence>
<dbReference type="Pfam" id="PF03309">
    <property type="entry name" value="Pan_kinase"/>
    <property type="match status" value="1"/>
</dbReference>
<evidence type="ECO:0000256" key="14">
    <source>
        <dbReference type="ARBA" id="ARBA00038036"/>
    </source>
</evidence>
<dbReference type="PANTHER" id="PTHR34265:SF1">
    <property type="entry name" value="TYPE III PANTOTHENATE KINASE"/>
    <property type="match status" value="1"/>
</dbReference>
<evidence type="ECO:0000256" key="12">
    <source>
        <dbReference type="ARBA" id="ARBA00022958"/>
    </source>
</evidence>
<dbReference type="SUPFAM" id="SSF53067">
    <property type="entry name" value="Actin-like ATPase domain"/>
    <property type="match status" value="2"/>
</dbReference>
<dbReference type="HAMAP" id="MF_01274">
    <property type="entry name" value="Pantothen_kinase_3"/>
    <property type="match status" value="1"/>
</dbReference>
<feature type="active site" description="Proton acceptor" evidence="16">
    <location>
        <position position="114"/>
    </location>
</feature>
<feature type="binding site" evidence="16">
    <location>
        <begin position="112"/>
        <end position="115"/>
    </location>
    <ligand>
        <name>substrate</name>
    </ligand>
</feature>
<evidence type="ECO:0000256" key="7">
    <source>
        <dbReference type="ARBA" id="ARBA00022490"/>
    </source>
</evidence>
<dbReference type="AlphaFoldDB" id="A0A7Y9F0R0"/>
<accession>A0A7Y9F0R0</accession>
<evidence type="ECO:0000256" key="5">
    <source>
        <dbReference type="ARBA" id="ARBA00011738"/>
    </source>
</evidence>
<evidence type="ECO:0000256" key="4">
    <source>
        <dbReference type="ARBA" id="ARBA00005225"/>
    </source>
</evidence>
<dbReference type="NCBIfam" id="TIGR00671">
    <property type="entry name" value="baf"/>
    <property type="match status" value="1"/>
</dbReference>
<evidence type="ECO:0000256" key="15">
    <source>
        <dbReference type="ARBA" id="ARBA00040883"/>
    </source>
</evidence>